<dbReference type="AlphaFoldDB" id="A0A5J4V012"/>
<comment type="caution">
    <text evidence="1">The sequence shown here is derived from an EMBL/GenBank/DDBJ whole genome shotgun (WGS) entry which is preliminary data.</text>
</comment>
<dbReference type="Proteomes" id="UP000324800">
    <property type="component" value="Unassembled WGS sequence"/>
</dbReference>
<evidence type="ECO:0000313" key="1">
    <source>
        <dbReference type="EMBL" id="KAA6375365.1"/>
    </source>
</evidence>
<accession>A0A5J4V012</accession>
<gene>
    <name evidence="1" type="ORF">EZS28_029107</name>
</gene>
<reference evidence="1 2" key="1">
    <citation type="submission" date="2019-03" db="EMBL/GenBank/DDBJ databases">
        <title>Single cell metagenomics reveals metabolic interactions within the superorganism composed of flagellate Streblomastix strix and complex community of Bacteroidetes bacteria on its surface.</title>
        <authorList>
            <person name="Treitli S.C."/>
            <person name="Kolisko M."/>
            <person name="Husnik F."/>
            <person name="Keeling P."/>
            <person name="Hampl V."/>
        </authorList>
    </citation>
    <scope>NUCLEOTIDE SEQUENCE [LARGE SCALE GENOMIC DNA]</scope>
    <source>
        <strain evidence="1">ST1C</strain>
    </source>
</reference>
<dbReference type="PROSITE" id="PS51257">
    <property type="entry name" value="PROKAR_LIPOPROTEIN"/>
    <property type="match status" value="1"/>
</dbReference>
<organism evidence="1 2">
    <name type="scientific">Streblomastix strix</name>
    <dbReference type="NCBI Taxonomy" id="222440"/>
    <lineage>
        <taxon>Eukaryota</taxon>
        <taxon>Metamonada</taxon>
        <taxon>Preaxostyla</taxon>
        <taxon>Oxymonadida</taxon>
        <taxon>Streblomastigidae</taxon>
        <taxon>Streblomastix</taxon>
    </lineage>
</organism>
<evidence type="ECO:0000313" key="2">
    <source>
        <dbReference type="Proteomes" id="UP000324800"/>
    </source>
</evidence>
<dbReference type="EMBL" id="SNRW01011287">
    <property type="protein sequence ID" value="KAA6375365.1"/>
    <property type="molecule type" value="Genomic_DNA"/>
</dbReference>
<sequence>MYLNKVLFISVCSGGGCGEDDRGVIFNALECMSDIFQLYRAKEYQLGLKKTEFEIIEEQIEQIGGQEEFEMHQYQTRSIITLVSQKAREVQDNFVNVHHIPIRYWNW</sequence>
<name>A0A5J4V012_9EUKA</name>
<proteinExistence type="predicted"/>
<protein>
    <submittedName>
        <fullName evidence="1">Uncharacterized protein</fullName>
    </submittedName>
</protein>